<proteinExistence type="predicted"/>
<evidence type="ECO:0000313" key="3">
    <source>
        <dbReference type="Proteomes" id="UP001602245"/>
    </source>
</evidence>
<keyword evidence="3" id="KW-1185">Reference proteome</keyword>
<keyword evidence="1" id="KW-0732">Signal</keyword>
<sequence>MRRFTMLRTAACGFAVAAALAMTAGPAHADAVPKLTAFSVSASAVDVTYGDAHITVTMSVSDPDATGVGTGDVIAHGPKRGYNPAGHLVQVGGTATNTQYRADITLPAGKAVDYRMDISFLPANEFALVDLQSQLVASGWAYHTVASVSAVPAAPAHFTFHRDVAGGLPVIIVGWDPPAAGQPIASGSTVTSSGCGTVKSNSYASVWFGSVPSGTTTCTVTVSLTNSAGSSPPATASARV</sequence>
<evidence type="ECO:0000256" key="1">
    <source>
        <dbReference type="SAM" id="SignalP"/>
    </source>
</evidence>
<reference evidence="2 3" key="1">
    <citation type="submission" date="2024-10" db="EMBL/GenBank/DDBJ databases">
        <title>The Natural Products Discovery Center: Release of the First 8490 Sequenced Strains for Exploring Actinobacteria Biosynthetic Diversity.</title>
        <authorList>
            <person name="Kalkreuter E."/>
            <person name="Kautsar S.A."/>
            <person name="Yang D."/>
            <person name="Bader C.D."/>
            <person name="Teijaro C.N."/>
            <person name="Fluegel L."/>
            <person name="Davis C.M."/>
            <person name="Simpson J.R."/>
            <person name="Lauterbach L."/>
            <person name="Steele A.D."/>
            <person name="Gui C."/>
            <person name="Meng S."/>
            <person name="Li G."/>
            <person name="Viehrig K."/>
            <person name="Ye F."/>
            <person name="Su P."/>
            <person name="Kiefer A.F."/>
            <person name="Nichols A."/>
            <person name="Cepeda A.J."/>
            <person name="Yan W."/>
            <person name="Fan B."/>
            <person name="Jiang Y."/>
            <person name="Adhikari A."/>
            <person name="Zheng C.-J."/>
            <person name="Schuster L."/>
            <person name="Cowan T.M."/>
            <person name="Smanski M.J."/>
            <person name="Chevrette M.G."/>
            <person name="De Carvalho L.P.S."/>
            <person name="Shen B."/>
        </authorList>
    </citation>
    <scope>NUCLEOTIDE SEQUENCE [LARGE SCALE GENOMIC DNA]</scope>
    <source>
        <strain evidence="2 3">NPDC000087</strain>
    </source>
</reference>
<evidence type="ECO:0000313" key="2">
    <source>
        <dbReference type="EMBL" id="MFF5296160.1"/>
    </source>
</evidence>
<gene>
    <name evidence="2" type="ORF">ACFY35_42570</name>
</gene>
<feature type="signal peptide" evidence="1">
    <location>
        <begin position="1"/>
        <end position="29"/>
    </location>
</feature>
<name>A0ABW6WUD6_9ACTN</name>
<organism evidence="2 3">
    <name type="scientific">Paractinoplanes globisporus</name>
    <dbReference type="NCBI Taxonomy" id="113565"/>
    <lineage>
        <taxon>Bacteria</taxon>
        <taxon>Bacillati</taxon>
        <taxon>Actinomycetota</taxon>
        <taxon>Actinomycetes</taxon>
        <taxon>Micromonosporales</taxon>
        <taxon>Micromonosporaceae</taxon>
        <taxon>Paractinoplanes</taxon>
    </lineage>
</organism>
<comment type="caution">
    <text evidence="2">The sequence shown here is derived from an EMBL/GenBank/DDBJ whole genome shotgun (WGS) entry which is preliminary data.</text>
</comment>
<accession>A0ABW6WUD6</accession>
<feature type="chain" id="PRO_5046323590" evidence="1">
    <location>
        <begin position="30"/>
        <end position="240"/>
    </location>
</feature>
<dbReference type="EMBL" id="JBIAZU010000008">
    <property type="protein sequence ID" value="MFF5296160.1"/>
    <property type="molecule type" value="Genomic_DNA"/>
</dbReference>
<protein>
    <submittedName>
        <fullName evidence="2">Uncharacterized protein</fullName>
    </submittedName>
</protein>
<dbReference type="RefSeq" id="WP_020516368.1">
    <property type="nucleotide sequence ID" value="NZ_JBIAZU010000008.1"/>
</dbReference>
<dbReference type="Proteomes" id="UP001602245">
    <property type="component" value="Unassembled WGS sequence"/>
</dbReference>